<dbReference type="GeneID" id="54286596"/>
<dbReference type="AlphaFoldDB" id="A0A6A5XDY3"/>
<dbReference type="Gene3D" id="3.30.1370.50">
    <property type="entry name" value="R3H-like domain"/>
    <property type="match status" value="1"/>
</dbReference>
<protein>
    <recommendedName>
        <fullName evidence="1">R3H domain-containing protein</fullName>
    </recommendedName>
</protein>
<dbReference type="InterPro" id="IPR001374">
    <property type="entry name" value="R3H_dom"/>
</dbReference>
<dbReference type="SUPFAM" id="SSF82708">
    <property type="entry name" value="R3H domain"/>
    <property type="match status" value="1"/>
</dbReference>
<sequence>MACLTSLPAEIRQDILVRLFPDSISISHPWRSLVILLHINRILRHDTALLINIWTPVSFVSRPSQLQAPNNDFRQDIPVYLIPDSLLSISFPWRSLITPFLANHNLQLSTSVLKTCGVPTSAVSRLSQLQASNCNFRPNFLIDGNPYTAKSRQLTLSIFEDSKARPITWANQLVLWAPRGWVPHAELVQAWIDAVPNLPSNPEEIHLDVTPVPADSRRKHPLQLRSYVHERSAREHFLDSHIDGVSRLVRDINKRFGGRVPIHLTGSLSEKSEFFVNNVRSKSGVDIKFKGTWVTAIDALWPSIAYAASTLAHLGQVKKGKGKGKGANRLTRFMRIKWSWPTKWAFAKVVHDWGNDRAMEILTAFAKFEMDEKSESMSFEPVRKDERALQHHVAYDLGLESESYGSGSDRYVVVSKRITFENVDTCLPLYRNEIKRMKDQAQSAEFWALTGQPSPFV</sequence>
<name>A0A6A5XDY3_9PLEO</name>
<dbReference type="RefSeq" id="XP_033379448.1">
    <property type="nucleotide sequence ID" value="XM_033529199.1"/>
</dbReference>
<evidence type="ECO:0000259" key="1">
    <source>
        <dbReference type="PROSITE" id="PS51061"/>
    </source>
</evidence>
<evidence type="ECO:0000313" key="2">
    <source>
        <dbReference type="EMBL" id="KAF2011109.1"/>
    </source>
</evidence>
<dbReference type="SMART" id="SM00393">
    <property type="entry name" value="R3H"/>
    <property type="match status" value="1"/>
</dbReference>
<proteinExistence type="predicted"/>
<organism evidence="2 3">
    <name type="scientific">Aaosphaeria arxii CBS 175.79</name>
    <dbReference type="NCBI Taxonomy" id="1450172"/>
    <lineage>
        <taxon>Eukaryota</taxon>
        <taxon>Fungi</taxon>
        <taxon>Dikarya</taxon>
        <taxon>Ascomycota</taxon>
        <taxon>Pezizomycotina</taxon>
        <taxon>Dothideomycetes</taxon>
        <taxon>Pleosporomycetidae</taxon>
        <taxon>Pleosporales</taxon>
        <taxon>Pleosporales incertae sedis</taxon>
        <taxon>Aaosphaeria</taxon>
    </lineage>
</organism>
<dbReference type="InterPro" id="IPR036867">
    <property type="entry name" value="R3H_dom_sf"/>
</dbReference>
<dbReference type="Proteomes" id="UP000799778">
    <property type="component" value="Unassembled WGS sequence"/>
</dbReference>
<dbReference type="PROSITE" id="PS51061">
    <property type="entry name" value="R3H"/>
    <property type="match status" value="1"/>
</dbReference>
<accession>A0A6A5XDY3</accession>
<dbReference type="EMBL" id="ML978075">
    <property type="protein sequence ID" value="KAF2011109.1"/>
    <property type="molecule type" value="Genomic_DNA"/>
</dbReference>
<reference evidence="2" key="1">
    <citation type="journal article" date="2020" name="Stud. Mycol.">
        <title>101 Dothideomycetes genomes: a test case for predicting lifestyles and emergence of pathogens.</title>
        <authorList>
            <person name="Haridas S."/>
            <person name="Albert R."/>
            <person name="Binder M."/>
            <person name="Bloem J."/>
            <person name="Labutti K."/>
            <person name="Salamov A."/>
            <person name="Andreopoulos B."/>
            <person name="Baker S."/>
            <person name="Barry K."/>
            <person name="Bills G."/>
            <person name="Bluhm B."/>
            <person name="Cannon C."/>
            <person name="Castanera R."/>
            <person name="Culley D."/>
            <person name="Daum C."/>
            <person name="Ezra D."/>
            <person name="Gonzalez J."/>
            <person name="Henrissat B."/>
            <person name="Kuo A."/>
            <person name="Liang C."/>
            <person name="Lipzen A."/>
            <person name="Lutzoni F."/>
            <person name="Magnuson J."/>
            <person name="Mondo S."/>
            <person name="Nolan M."/>
            <person name="Ohm R."/>
            <person name="Pangilinan J."/>
            <person name="Park H.-J."/>
            <person name="Ramirez L."/>
            <person name="Alfaro M."/>
            <person name="Sun H."/>
            <person name="Tritt A."/>
            <person name="Yoshinaga Y."/>
            <person name="Zwiers L.-H."/>
            <person name="Turgeon B."/>
            <person name="Goodwin S."/>
            <person name="Spatafora J."/>
            <person name="Crous P."/>
            <person name="Grigoriev I."/>
        </authorList>
    </citation>
    <scope>NUCLEOTIDE SEQUENCE</scope>
    <source>
        <strain evidence="2">CBS 175.79</strain>
    </source>
</reference>
<dbReference type="OrthoDB" id="3787379at2759"/>
<dbReference type="Pfam" id="PF01424">
    <property type="entry name" value="R3H"/>
    <property type="match status" value="1"/>
</dbReference>
<gene>
    <name evidence="2" type="ORF">BU24DRAFT_427316</name>
</gene>
<evidence type="ECO:0000313" key="3">
    <source>
        <dbReference type="Proteomes" id="UP000799778"/>
    </source>
</evidence>
<keyword evidence="3" id="KW-1185">Reference proteome</keyword>
<dbReference type="GO" id="GO:0003676">
    <property type="term" value="F:nucleic acid binding"/>
    <property type="evidence" value="ECO:0007669"/>
    <property type="project" value="UniProtKB-UniRule"/>
</dbReference>
<dbReference type="CDD" id="cd02325">
    <property type="entry name" value="R3H"/>
    <property type="match status" value="1"/>
</dbReference>
<feature type="domain" description="R3H" evidence="1">
    <location>
        <begin position="355"/>
        <end position="418"/>
    </location>
</feature>